<dbReference type="AlphaFoldDB" id="A0A1G7WBY5"/>
<dbReference type="EMBL" id="FNCZ01000001">
    <property type="protein sequence ID" value="SDG69483.1"/>
    <property type="molecule type" value="Genomic_DNA"/>
</dbReference>
<gene>
    <name evidence="1" type="ORF">SAMN04489796_101313</name>
</gene>
<keyword evidence="2" id="KW-1185">Reference proteome</keyword>
<organism evidence="1 2">
    <name type="scientific">Winogradskyella thalassocola</name>
    <dbReference type="NCBI Taxonomy" id="262004"/>
    <lineage>
        <taxon>Bacteria</taxon>
        <taxon>Pseudomonadati</taxon>
        <taxon>Bacteroidota</taxon>
        <taxon>Flavobacteriia</taxon>
        <taxon>Flavobacteriales</taxon>
        <taxon>Flavobacteriaceae</taxon>
        <taxon>Winogradskyella</taxon>
    </lineage>
</organism>
<evidence type="ECO:0000313" key="2">
    <source>
        <dbReference type="Proteomes" id="UP000199492"/>
    </source>
</evidence>
<evidence type="ECO:0000313" key="1">
    <source>
        <dbReference type="EMBL" id="SDG69483.1"/>
    </source>
</evidence>
<proteinExistence type="predicted"/>
<accession>A0A1G7WBY5</accession>
<name>A0A1G7WBY5_9FLAO</name>
<reference evidence="2" key="1">
    <citation type="submission" date="2016-10" db="EMBL/GenBank/DDBJ databases">
        <authorList>
            <person name="Varghese N."/>
            <person name="Submissions S."/>
        </authorList>
    </citation>
    <scope>NUCLEOTIDE SEQUENCE [LARGE SCALE GENOMIC DNA]</scope>
    <source>
        <strain evidence="2">DSM 15363</strain>
    </source>
</reference>
<dbReference type="RefSeq" id="WP_139180994.1">
    <property type="nucleotide sequence ID" value="NZ_FNCZ01000001.1"/>
</dbReference>
<protein>
    <submittedName>
        <fullName evidence="1">Uncharacterized protein</fullName>
    </submittedName>
</protein>
<sequence length="82" mass="9605">MEIKNKEFWTPKEVLTTLLDVVEKEKFNDSNASNHLLILSVALSKSHLDRFGHESKFYQDLHHLCQTHISDQKEALEKAKDR</sequence>
<dbReference type="Proteomes" id="UP000199492">
    <property type="component" value="Unassembled WGS sequence"/>
</dbReference>